<evidence type="ECO:0000313" key="2">
    <source>
        <dbReference type="EMBL" id="KAK2563480.1"/>
    </source>
</evidence>
<keyword evidence="1" id="KW-0732">Signal</keyword>
<dbReference type="Proteomes" id="UP001249851">
    <property type="component" value="Unassembled WGS sequence"/>
</dbReference>
<evidence type="ECO:0000313" key="3">
    <source>
        <dbReference type="Proteomes" id="UP001249851"/>
    </source>
</evidence>
<feature type="signal peptide" evidence="1">
    <location>
        <begin position="1"/>
        <end position="27"/>
    </location>
</feature>
<gene>
    <name evidence="2" type="ORF">P5673_013193</name>
</gene>
<accession>A0AAD9V7E1</accession>
<protein>
    <submittedName>
        <fullName evidence="2">Uncharacterized protein</fullName>
    </submittedName>
</protein>
<organism evidence="2 3">
    <name type="scientific">Acropora cervicornis</name>
    <name type="common">Staghorn coral</name>
    <dbReference type="NCBI Taxonomy" id="6130"/>
    <lineage>
        <taxon>Eukaryota</taxon>
        <taxon>Metazoa</taxon>
        <taxon>Cnidaria</taxon>
        <taxon>Anthozoa</taxon>
        <taxon>Hexacorallia</taxon>
        <taxon>Scleractinia</taxon>
        <taxon>Astrocoeniina</taxon>
        <taxon>Acroporidae</taxon>
        <taxon>Acropora</taxon>
    </lineage>
</organism>
<sequence>MASKRVFILFETVLILILSYQDCTVSAAYVKRIENHGHDELHEGTYLPYKQNDFTMKKNLVRLYPPCARYGCAGKRNSFQKGRSFKLRLGEIQQLQDTSAKSRVFQGVDR</sequence>
<evidence type="ECO:0000256" key="1">
    <source>
        <dbReference type="SAM" id="SignalP"/>
    </source>
</evidence>
<feature type="chain" id="PRO_5042161090" evidence="1">
    <location>
        <begin position="28"/>
        <end position="110"/>
    </location>
</feature>
<proteinExistence type="predicted"/>
<dbReference type="AlphaFoldDB" id="A0AAD9V7E1"/>
<reference evidence="2" key="1">
    <citation type="journal article" date="2023" name="G3 (Bethesda)">
        <title>Whole genome assembly and annotation of the endangered Caribbean coral Acropora cervicornis.</title>
        <authorList>
            <person name="Selwyn J.D."/>
            <person name="Vollmer S.V."/>
        </authorList>
    </citation>
    <scope>NUCLEOTIDE SEQUENCE</scope>
    <source>
        <strain evidence="2">K2</strain>
    </source>
</reference>
<name>A0AAD9V7E1_ACRCE</name>
<comment type="caution">
    <text evidence="2">The sequence shown here is derived from an EMBL/GenBank/DDBJ whole genome shotgun (WGS) entry which is preliminary data.</text>
</comment>
<keyword evidence="3" id="KW-1185">Reference proteome</keyword>
<dbReference type="EMBL" id="JARQWQ010000025">
    <property type="protein sequence ID" value="KAK2563480.1"/>
    <property type="molecule type" value="Genomic_DNA"/>
</dbReference>
<reference evidence="2" key="2">
    <citation type="journal article" date="2023" name="Science">
        <title>Genomic signatures of disease resistance in endangered staghorn corals.</title>
        <authorList>
            <person name="Vollmer S.V."/>
            <person name="Selwyn J.D."/>
            <person name="Despard B.A."/>
            <person name="Roesel C.L."/>
        </authorList>
    </citation>
    <scope>NUCLEOTIDE SEQUENCE</scope>
    <source>
        <strain evidence="2">K2</strain>
    </source>
</reference>